<dbReference type="EnsemblPlants" id="QL10p054621:mrna">
    <property type="protein sequence ID" value="QL10p054621:mrna"/>
    <property type="gene ID" value="QL10p054621"/>
</dbReference>
<dbReference type="Gramene" id="QL10p054621:mrna">
    <property type="protein sequence ID" value="QL10p054621:mrna"/>
    <property type="gene ID" value="QL10p054621"/>
</dbReference>
<evidence type="ECO:0000313" key="1">
    <source>
        <dbReference type="EnsemblPlants" id="QL10p054621:mrna"/>
    </source>
</evidence>
<reference evidence="1" key="2">
    <citation type="submission" date="2021-01" db="UniProtKB">
        <authorList>
            <consortium name="EnsemblPlants"/>
        </authorList>
    </citation>
    <scope>IDENTIFICATION</scope>
</reference>
<accession>A0A7N2MVJ4</accession>
<dbReference type="EMBL" id="LRBV02000010">
    <property type="status" value="NOT_ANNOTATED_CDS"/>
    <property type="molecule type" value="Genomic_DNA"/>
</dbReference>
<dbReference type="InParanoid" id="A0A7N2MVJ4"/>
<proteinExistence type="predicted"/>
<sequence length="72" mass="8211">MGKRGKVINLKRFSRNRGVASDDMDDEIDAFHKQRDIIMRMVILSLISKSNVLGFPGMFKDSDVWLQITPGN</sequence>
<name>A0A7N2MVJ4_QUELO</name>
<protein>
    <submittedName>
        <fullName evidence="1">Uncharacterized protein</fullName>
    </submittedName>
</protein>
<dbReference type="AlphaFoldDB" id="A0A7N2MVJ4"/>
<organism evidence="1 2">
    <name type="scientific">Quercus lobata</name>
    <name type="common">Valley oak</name>
    <dbReference type="NCBI Taxonomy" id="97700"/>
    <lineage>
        <taxon>Eukaryota</taxon>
        <taxon>Viridiplantae</taxon>
        <taxon>Streptophyta</taxon>
        <taxon>Embryophyta</taxon>
        <taxon>Tracheophyta</taxon>
        <taxon>Spermatophyta</taxon>
        <taxon>Magnoliopsida</taxon>
        <taxon>eudicotyledons</taxon>
        <taxon>Gunneridae</taxon>
        <taxon>Pentapetalae</taxon>
        <taxon>rosids</taxon>
        <taxon>fabids</taxon>
        <taxon>Fagales</taxon>
        <taxon>Fagaceae</taxon>
        <taxon>Quercus</taxon>
    </lineage>
</organism>
<keyword evidence="2" id="KW-1185">Reference proteome</keyword>
<dbReference type="Proteomes" id="UP000594261">
    <property type="component" value="Chromosome 10"/>
</dbReference>
<evidence type="ECO:0000313" key="2">
    <source>
        <dbReference type="Proteomes" id="UP000594261"/>
    </source>
</evidence>
<reference evidence="1 2" key="1">
    <citation type="journal article" date="2016" name="G3 (Bethesda)">
        <title>First Draft Assembly and Annotation of the Genome of a California Endemic Oak Quercus lobata Nee (Fagaceae).</title>
        <authorList>
            <person name="Sork V.L."/>
            <person name="Fitz-Gibbon S.T."/>
            <person name="Puiu D."/>
            <person name="Crepeau M."/>
            <person name="Gugger P.F."/>
            <person name="Sherman R."/>
            <person name="Stevens K."/>
            <person name="Langley C.H."/>
            <person name="Pellegrini M."/>
            <person name="Salzberg S.L."/>
        </authorList>
    </citation>
    <scope>NUCLEOTIDE SEQUENCE [LARGE SCALE GENOMIC DNA]</scope>
    <source>
        <strain evidence="1 2">cv. SW786</strain>
    </source>
</reference>